<organism evidence="2 3">
    <name type="scientific">Funneliformis caledonium</name>
    <dbReference type="NCBI Taxonomy" id="1117310"/>
    <lineage>
        <taxon>Eukaryota</taxon>
        <taxon>Fungi</taxon>
        <taxon>Fungi incertae sedis</taxon>
        <taxon>Mucoromycota</taxon>
        <taxon>Glomeromycotina</taxon>
        <taxon>Glomeromycetes</taxon>
        <taxon>Glomerales</taxon>
        <taxon>Glomeraceae</taxon>
        <taxon>Funneliformis</taxon>
    </lineage>
</organism>
<keyword evidence="3" id="KW-1185">Reference proteome</keyword>
<protein>
    <submittedName>
        <fullName evidence="2">7725_t:CDS:1</fullName>
    </submittedName>
</protein>
<dbReference type="EMBL" id="CAJVPQ010009983">
    <property type="protein sequence ID" value="CAG8719435.1"/>
    <property type="molecule type" value="Genomic_DNA"/>
</dbReference>
<evidence type="ECO:0000313" key="2">
    <source>
        <dbReference type="EMBL" id="CAG8719435.1"/>
    </source>
</evidence>
<proteinExistence type="predicted"/>
<reference evidence="2" key="1">
    <citation type="submission" date="2021-06" db="EMBL/GenBank/DDBJ databases">
        <authorList>
            <person name="Kallberg Y."/>
            <person name="Tangrot J."/>
            <person name="Rosling A."/>
        </authorList>
    </citation>
    <scope>NUCLEOTIDE SEQUENCE</scope>
    <source>
        <strain evidence="2">UK204</strain>
    </source>
</reference>
<evidence type="ECO:0000256" key="1">
    <source>
        <dbReference type="SAM" id="MobiDB-lite"/>
    </source>
</evidence>
<feature type="region of interest" description="Disordered" evidence="1">
    <location>
        <begin position="127"/>
        <end position="158"/>
    </location>
</feature>
<feature type="compositionally biased region" description="Low complexity" evidence="1">
    <location>
        <begin position="127"/>
        <end position="139"/>
    </location>
</feature>
<feature type="compositionally biased region" description="Basic residues" evidence="1">
    <location>
        <begin position="146"/>
        <end position="158"/>
    </location>
</feature>
<dbReference type="AlphaFoldDB" id="A0A9N9NBC0"/>
<feature type="non-terminal residue" evidence="2">
    <location>
        <position position="1"/>
    </location>
</feature>
<sequence>LRNGKKFGQNCIEIDSKYDLNNNKVPVLVFVTENNSDSRTPLAFDKKIIENLKELEYLLIYEGDTDIAYDEIIRLYYLQEESVFSPKDNNSECNLDPFRPPELKHKTNKGALPKAVIKSRKLLQILQTSQSNSQNETNSFASEKKNTKRARKNLRNTK</sequence>
<name>A0A9N9NBC0_9GLOM</name>
<accession>A0A9N9NBC0</accession>
<evidence type="ECO:0000313" key="3">
    <source>
        <dbReference type="Proteomes" id="UP000789570"/>
    </source>
</evidence>
<comment type="caution">
    <text evidence="2">The sequence shown here is derived from an EMBL/GenBank/DDBJ whole genome shotgun (WGS) entry which is preliminary data.</text>
</comment>
<gene>
    <name evidence="2" type="ORF">FCALED_LOCUS14319</name>
</gene>
<dbReference type="OrthoDB" id="2376630at2759"/>
<dbReference type="Proteomes" id="UP000789570">
    <property type="component" value="Unassembled WGS sequence"/>
</dbReference>
<feature type="non-terminal residue" evidence="2">
    <location>
        <position position="158"/>
    </location>
</feature>